<name>A0A0U2NEZ3_9CREN</name>
<dbReference type="EMBL" id="CP013695">
    <property type="protein sequence ID" value="ALU31789.1"/>
    <property type="molecule type" value="Genomic_DNA"/>
</dbReference>
<proteinExistence type="inferred from homology"/>
<comment type="catalytic activity">
    <reaction evidence="10">
        <text>N-acetyl-alpha-D-glucosamine 1-phosphate + UTP + H(+) = UDP-N-acetyl-alpha-D-glucosamine + diphosphate</text>
        <dbReference type="Rhea" id="RHEA:13509"/>
        <dbReference type="ChEBI" id="CHEBI:15378"/>
        <dbReference type="ChEBI" id="CHEBI:33019"/>
        <dbReference type="ChEBI" id="CHEBI:46398"/>
        <dbReference type="ChEBI" id="CHEBI:57705"/>
        <dbReference type="ChEBI" id="CHEBI:57776"/>
        <dbReference type="EC" id="2.7.7.23"/>
    </reaction>
</comment>
<evidence type="ECO:0000259" key="12">
    <source>
        <dbReference type="Pfam" id="PF25087"/>
    </source>
</evidence>
<evidence type="ECO:0000256" key="1">
    <source>
        <dbReference type="ARBA" id="ARBA00005166"/>
    </source>
</evidence>
<dbReference type="Pfam" id="PF25087">
    <property type="entry name" value="GMPPB_C"/>
    <property type="match status" value="1"/>
</dbReference>
<protein>
    <submittedName>
        <fullName evidence="14">Nucleotidyltransferase</fullName>
    </submittedName>
</protein>
<dbReference type="UniPathway" id="UPA00113">
    <property type="reaction ID" value="UER00532"/>
</dbReference>
<keyword evidence="7" id="KW-0511">Multifunctional enzyme</keyword>
<evidence type="ECO:0000313" key="15">
    <source>
        <dbReference type="Proteomes" id="UP000060043"/>
    </source>
</evidence>
<evidence type="ECO:0000259" key="11">
    <source>
        <dbReference type="Pfam" id="PF00483"/>
    </source>
</evidence>
<evidence type="ECO:0000256" key="6">
    <source>
        <dbReference type="ARBA" id="ARBA00022695"/>
    </source>
</evidence>
<evidence type="ECO:0000256" key="9">
    <source>
        <dbReference type="ARBA" id="ARBA00048247"/>
    </source>
</evidence>
<evidence type="ECO:0000256" key="7">
    <source>
        <dbReference type="ARBA" id="ARBA00023268"/>
    </source>
</evidence>
<comment type="catalytic activity">
    <reaction evidence="9">
        <text>alpha-D-glucosamine 1-phosphate + acetyl-CoA = N-acetyl-alpha-D-glucosamine 1-phosphate + CoA + H(+)</text>
        <dbReference type="Rhea" id="RHEA:13725"/>
        <dbReference type="ChEBI" id="CHEBI:15378"/>
        <dbReference type="ChEBI" id="CHEBI:57287"/>
        <dbReference type="ChEBI" id="CHEBI:57288"/>
        <dbReference type="ChEBI" id="CHEBI:57776"/>
        <dbReference type="ChEBI" id="CHEBI:58516"/>
        <dbReference type="EC" id="2.3.1.157"/>
    </reaction>
</comment>
<dbReference type="NCBIfam" id="TIGR03992">
    <property type="entry name" value="Arch_glmU"/>
    <property type="match status" value="1"/>
</dbReference>
<evidence type="ECO:0000256" key="3">
    <source>
        <dbReference type="ARBA" id="ARBA00007707"/>
    </source>
</evidence>
<dbReference type="InterPro" id="IPR001451">
    <property type="entry name" value="Hexapep"/>
</dbReference>
<dbReference type="GO" id="GO:0003977">
    <property type="term" value="F:UDP-N-acetylglucosamine diphosphorylase activity"/>
    <property type="evidence" value="ECO:0007669"/>
    <property type="project" value="UniProtKB-EC"/>
</dbReference>
<evidence type="ECO:0000313" key="16">
    <source>
        <dbReference type="Proteomes" id="UP000065473"/>
    </source>
</evidence>
<dbReference type="CDD" id="cd04181">
    <property type="entry name" value="NTP_transferase"/>
    <property type="match status" value="1"/>
</dbReference>
<dbReference type="GO" id="GO:0006048">
    <property type="term" value="P:UDP-N-acetylglucosamine biosynthetic process"/>
    <property type="evidence" value="ECO:0007669"/>
    <property type="project" value="UniProtKB-UniPathway"/>
</dbReference>
<dbReference type="PANTHER" id="PTHR43584">
    <property type="entry name" value="NUCLEOTIDYL TRANSFERASE"/>
    <property type="match status" value="1"/>
</dbReference>
<dbReference type="InterPro" id="IPR029044">
    <property type="entry name" value="Nucleotide-diphossugar_trans"/>
</dbReference>
<evidence type="ECO:0000256" key="10">
    <source>
        <dbReference type="ARBA" id="ARBA00048493"/>
    </source>
</evidence>
<dbReference type="Proteomes" id="UP000060043">
    <property type="component" value="Chromosome"/>
</dbReference>
<evidence type="ECO:0000256" key="5">
    <source>
        <dbReference type="ARBA" id="ARBA00022679"/>
    </source>
</evidence>
<organism evidence="14 15">
    <name type="scientific">Sulfolobus acidocaldarius</name>
    <dbReference type="NCBI Taxonomy" id="2285"/>
    <lineage>
        <taxon>Archaea</taxon>
        <taxon>Thermoproteota</taxon>
        <taxon>Thermoprotei</taxon>
        <taxon>Sulfolobales</taxon>
        <taxon>Sulfolobaceae</taxon>
        <taxon>Sulfolobus</taxon>
    </lineage>
</organism>
<dbReference type="STRING" id="1435377.SUSAZ_02815"/>
<evidence type="ECO:0000256" key="2">
    <source>
        <dbReference type="ARBA" id="ARBA00005208"/>
    </source>
</evidence>
<dbReference type="SUPFAM" id="SSF51161">
    <property type="entry name" value="Trimeric LpxA-like enzymes"/>
    <property type="match status" value="1"/>
</dbReference>
<dbReference type="InterPro" id="IPR056729">
    <property type="entry name" value="GMPPB_C"/>
</dbReference>
<reference evidence="15 16" key="1">
    <citation type="submission" date="2015-12" db="EMBL/GenBank/DDBJ databases">
        <title>A stable core within a dynamic pangenome in Sulfolobus acidocaldarius.</title>
        <authorList>
            <person name="Anderson R."/>
            <person name="Kouris A."/>
            <person name="Seward C."/>
            <person name="Campbell K."/>
            <person name="Whitaker R."/>
        </authorList>
    </citation>
    <scope>NUCLEOTIDE SEQUENCE [LARGE SCALE GENOMIC DNA]</scope>
    <source>
        <strain evidence="13 16">GG12-C01-09</strain>
        <strain evidence="14 15">NG05B_CO5_07</strain>
    </source>
</reference>
<dbReference type="PaxDb" id="1435377-SUSAZ_02815"/>
<dbReference type="Gene3D" id="2.160.10.10">
    <property type="entry name" value="Hexapeptide repeat proteins"/>
    <property type="match status" value="1"/>
</dbReference>
<dbReference type="InterPro" id="IPR050065">
    <property type="entry name" value="GlmU-like"/>
</dbReference>
<sequence length="405" mass="44828">MKAVILAAGSGERLEPVTQTRPKQFIPILGKPLISYVIEELRKLNLDIIIVVNNAYREYFESRIGSLVKLVIQNEGKGTAAALNAVRNSVSGNENILLMYGDVFLGDLGIIEKVIREESENVILGVRVQNPKDYGVLVADHNNELKEIIEKPENPPSNLINGGIYKLGPDIFHYLEKISKSPRGELELTDAVSLMSKSSKVKVLKYEGFWIDIGRPWDILSVNKWALDNLLYSKNVGNVEDFVKIKGKVIIEEGAEIRSFSYIEGPTYIGKGCHIGPHSYIRPYTVLLNDVKIGTHTEIKESIVMENSKIPHLSYVGDSVIGEDVNFGAGTVIANLRFDEKEIKMNVKGQRVSSGRKKLGAIIGDHVRTGINVTILPGIKIGAYAKIYPGSVVNRDVNQGEFFKA</sequence>
<dbReference type="Gene3D" id="3.90.550.10">
    <property type="entry name" value="Spore Coat Polysaccharide Biosynthesis Protein SpsA, Chain A"/>
    <property type="match status" value="1"/>
</dbReference>
<dbReference type="InterPro" id="IPR023915">
    <property type="entry name" value="Bifunctiontional_GlmU_arc-type"/>
</dbReference>
<evidence type="ECO:0000256" key="4">
    <source>
        <dbReference type="ARBA" id="ARBA00007947"/>
    </source>
</evidence>
<feature type="domain" description="Nucleotidyl transferase" evidence="11">
    <location>
        <begin position="2"/>
        <end position="224"/>
    </location>
</feature>
<keyword evidence="8" id="KW-0012">Acyltransferase</keyword>
<dbReference type="EMBL" id="CP013694">
    <property type="protein sequence ID" value="ALU29063.1"/>
    <property type="molecule type" value="Genomic_DNA"/>
</dbReference>
<dbReference type="GeneID" id="14551140"/>
<keyword evidence="5 14" id="KW-0808">Transferase</keyword>
<keyword evidence="6" id="KW-0548">Nucleotidyltransferase</keyword>
<dbReference type="GO" id="GO:0019134">
    <property type="term" value="F:glucosamine-1-phosphate N-acetyltransferase activity"/>
    <property type="evidence" value="ECO:0007669"/>
    <property type="project" value="UniProtKB-EC"/>
</dbReference>
<comment type="pathway">
    <text evidence="1">Nucleotide-sugar biosynthesis; UDP-N-acetyl-alpha-D-glucosamine biosynthesis; N-acetyl-alpha-D-glucosamine 1-phosphate from alpha-D-glucosamine 6-phosphate (route II): step 2/2.</text>
</comment>
<dbReference type="Proteomes" id="UP000065473">
    <property type="component" value="Chromosome"/>
</dbReference>
<dbReference type="NCBIfam" id="NF041173">
    <property type="entry name" value="Sug_nt_acttase_Thmprot"/>
    <property type="match status" value="1"/>
</dbReference>
<dbReference type="SUPFAM" id="SSF53448">
    <property type="entry name" value="Nucleotide-diphospho-sugar transferases"/>
    <property type="match status" value="1"/>
</dbReference>
<evidence type="ECO:0000313" key="14">
    <source>
        <dbReference type="EMBL" id="ALU31789.1"/>
    </source>
</evidence>
<accession>A0A0U2NEZ3</accession>
<dbReference type="Pfam" id="PF00132">
    <property type="entry name" value="Hexapep"/>
    <property type="match status" value="1"/>
</dbReference>
<dbReference type="InterPro" id="IPR005835">
    <property type="entry name" value="NTP_transferase_dom"/>
</dbReference>
<comment type="pathway">
    <text evidence="2">Nucleotide-sugar biosynthesis; UDP-N-acetyl-alpha-D-glucosamine biosynthesis; UDP-N-acetyl-alpha-D-glucosamine from N-acetyl-alpha-D-glucosamine 1-phosphate: step 1/1.</text>
</comment>
<dbReference type="PANTHER" id="PTHR43584:SF8">
    <property type="entry name" value="N-ACETYLMURAMATE ALPHA-1-PHOSPHATE URIDYLYLTRANSFERASE"/>
    <property type="match status" value="1"/>
</dbReference>
<feature type="domain" description="Mannose-1-phosphate guanyltransferase C-terminal" evidence="12">
    <location>
        <begin position="245"/>
        <end position="348"/>
    </location>
</feature>
<dbReference type="CDD" id="cd05636">
    <property type="entry name" value="LbH_G1P_TT_C_like"/>
    <property type="match status" value="1"/>
</dbReference>
<dbReference type="Pfam" id="PF00483">
    <property type="entry name" value="NTP_transferase"/>
    <property type="match status" value="1"/>
</dbReference>
<dbReference type="InterPro" id="IPR053650">
    <property type="entry name" value="Sugar-1P_NT/AT"/>
</dbReference>
<dbReference type="OMA" id="TAIVEHK"/>
<dbReference type="AlphaFoldDB" id="A0A0U2NEZ3"/>
<dbReference type="RefSeq" id="WP_011277513.1">
    <property type="nucleotide sequence ID" value="NZ_BHWZ01000001.1"/>
</dbReference>
<gene>
    <name evidence="13" type="ORF">ATY89_03300</name>
    <name evidence="14" type="ORF">ATZ20_06325</name>
</gene>
<evidence type="ECO:0000256" key="8">
    <source>
        <dbReference type="ARBA" id="ARBA00023315"/>
    </source>
</evidence>
<dbReference type="OrthoDB" id="15372at2157"/>
<evidence type="ECO:0000313" key="13">
    <source>
        <dbReference type="EMBL" id="ALU29063.1"/>
    </source>
</evidence>
<comment type="similarity">
    <text evidence="4">In the N-terminal section; belongs to the N-acetylglucosamine-1-phosphate uridyltransferase family.</text>
</comment>
<comment type="similarity">
    <text evidence="3">In the C-terminal section; belongs to the transferase hexapeptide repeat family.</text>
</comment>
<dbReference type="InterPro" id="IPR011004">
    <property type="entry name" value="Trimer_LpxA-like_sf"/>
</dbReference>